<proteinExistence type="predicted"/>
<keyword evidence="2" id="KW-1185">Reference proteome</keyword>
<organism evidence="1 2">
    <name type="scientific">Metabacillus sediminilitoris</name>
    <dbReference type="NCBI Taxonomy" id="2567941"/>
    <lineage>
        <taxon>Bacteria</taxon>
        <taxon>Bacillati</taxon>
        <taxon>Bacillota</taxon>
        <taxon>Bacilli</taxon>
        <taxon>Bacillales</taxon>
        <taxon>Bacillaceae</taxon>
        <taxon>Metabacillus</taxon>
    </lineage>
</organism>
<gene>
    <name evidence="1" type="ORF">E6W99_14650</name>
</gene>
<dbReference type="OrthoDB" id="1655185at2"/>
<name>A0A4S4BV18_9BACI</name>
<dbReference type="Proteomes" id="UP000310334">
    <property type="component" value="Unassembled WGS sequence"/>
</dbReference>
<protein>
    <submittedName>
        <fullName evidence="1">Spore coat protein</fullName>
    </submittedName>
</protein>
<dbReference type="AlphaFoldDB" id="A0A4S4BV18"/>
<sequence length="140" mass="15646">MLNGRVERMKNKNCVCDAVENILEQQEAVKDKCPTSCYSNLLNPVKSLGDTIPFVLFSETGKLFKAFGNVGGNCFETNFFRVEHISHCCATLQLLLPLDCHGQHAHEVCDVHKLVKTRNCVEVDLTCFCAIQCLSPKLVK</sequence>
<evidence type="ECO:0000313" key="2">
    <source>
        <dbReference type="Proteomes" id="UP000310334"/>
    </source>
</evidence>
<dbReference type="EMBL" id="SSNT01000010">
    <property type="protein sequence ID" value="THF78956.1"/>
    <property type="molecule type" value="Genomic_DNA"/>
</dbReference>
<comment type="caution">
    <text evidence="1">The sequence shown here is derived from an EMBL/GenBank/DDBJ whole genome shotgun (WGS) entry which is preliminary data.</text>
</comment>
<keyword evidence="1" id="KW-0946">Virion</keyword>
<accession>A0A4S4BV18</accession>
<reference evidence="1 2" key="1">
    <citation type="submission" date="2019-04" db="EMBL/GenBank/DDBJ databases">
        <title>Bacillus sediminilitoris sp. nov., isolated from a tidal flat sediment on the East China Sea.</title>
        <authorList>
            <person name="Wei Y."/>
            <person name="Mao H."/>
            <person name="Fang J."/>
        </authorList>
    </citation>
    <scope>NUCLEOTIDE SEQUENCE [LARGE SCALE GENOMIC DNA]</scope>
    <source>
        <strain evidence="1 2">DSL-17</strain>
    </source>
</reference>
<dbReference type="InterPro" id="IPR019593">
    <property type="entry name" value="Spore_coat_protein_Z/Y"/>
</dbReference>
<keyword evidence="1" id="KW-0167">Capsid protein</keyword>
<dbReference type="Pfam" id="PF10612">
    <property type="entry name" value="Spore-coat_CotZ"/>
    <property type="match status" value="1"/>
</dbReference>
<evidence type="ECO:0000313" key="1">
    <source>
        <dbReference type="EMBL" id="THF78956.1"/>
    </source>
</evidence>